<organism evidence="2 3">
    <name type="scientific">Popillia japonica</name>
    <name type="common">Japanese beetle</name>
    <dbReference type="NCBI Taxonomy" id="7064"/>
    <lineage>
        <taxon>Eukaryota</taxon>
        <taxon>Metazoa</taxon>
        <taxon>Ecdysozoa</taxon>
        <taxon>Arthropoda</taxon>
        <taxon>Hexapoda</taxon>
        <taxon>Insecta</taxon>
        <taxon>Pterygota</taxon>
        <taxon>Neoptera</taxon>
        <taxon>Endopterygota</taxon>
        <taxon>Coleoptera</taxon>
        <taxon>Polyphaga</taxon>
        <taxon>Scarabaeiformia</taxon>
        <taxon>Scarabaeidae</taxon>
        <taxon>Rutelinae</taxon>
        <taxon>Popillia</taxon>
    </lineage>
</organism>
<evidence type="ECO:0000256" key="1">
    <source>
        <dbReference type="SAM" id="MobiDB-lite"/>
    </source>
</evidence>
<proteinExistence type="predicted"/>
<dbReference type="Proteomes" id="UP001458880">
    <property type="component" value="Unassembled WGS sequence"/>
</dbReference>
<feature type="region of interest" description="Disordered" evidence="1">
    <location>
        <begin position="163"/>
        <end position="186"/>
    </location>
</feature>
<feature type="compositionally biased region" description="Basic and acidic residues" evidence="1">
    <location>
        <begin position="1"/>
        <end position="25"/>
    </location>
</feature>
<feature type="region of interest" description="Disordered" evidence="1">
    <location>
        <begin position="1"/>
        <end position="130"/>
    </location>
</feature>
<feature type="region of interest" description="Disordered" evidence="1">
    <location>
        <begin position="206"/>
        <end position="226"/>
    </location>
</feature>
<protein>
    <submittedName>
        <fullName evidence="2">Uncharacterized protein</fullName>
    </submittedName>
</protein>
<comment type="caution">
    <text evidence="2">The sequence shown here is derived from an EMBL/GenBank/DDBJ whole genome shotgun (WGS) entry which is preliminary data.</text>
</comment>
<sequence>MLVLRLREEASDEGNPRVRIPRDHQGPSAPIRIYPEAFCRPPATPGTDTDLPGSLLPTTRNPSTGAIPKKPPPAHHHPPGPGGSALAPRSEETAAGPSSPPRTRRLSTSPTYHQPHLPSLGHLEQPSQDLPPELLDERFLNHLIELRSRADDRFVVIPAYLEPPDQGLRRPPPPPTTTRQRRTASYKKAQDLFNKNQPMLAEKIITGSPLLQDEPYPNILEEQPEK</sequence>
<evidence type="ECO:0000313" key="2">
    <source>
        <dbReference type="EMBL" id="KAK9701461.1"/>
    </source>
</evidence>
<reference evidence="2 3" key="1">
    <citation type="journal article" date="2024" name="BMC Genomics">
        <title>De novo assembly and annotation of Popillia japonica's genome with initial clues to its potential as an invasive pest.</title>
        <authorList>
            <person name="Cucini C."/>
            <person name="Boschi S."/>
            <person name="Funari R."/>
            <person name="Cardaioli E."/>
            <person name="Iannotti N."/>
            <person name="Marturano G."/>
            <person name="Paoli F."/>
            <person name="Bruttini M."/>
            <person name="Carapelli A."/>
            <person name="Frati F."/>
            <person name="Nardi F."/>
        </authorList>
    </citation>
    <scope>NUCLEOTIDE SEQUENCE [LARGE SCALE GENOMIC DNA]</scope>
    <source>
        <strain evidence="2">DMR45628</strain>
    </source>
</reference>
<dbReference type="AlphaFoldDB" id="A0AAW1JDQ2"/>
<gene>
    <name evidence="2" type="ORF">QE152_g30546</name>
</gene>
<name>A0AAW1JDQ2_POPJA</name>
<keyword evidence="3" id="KW-1185">Reference proteome</keyword>
<accession>A0AAW1JDQ2</accession>
<evidence type="ECO:0000313" key="3">
    <source>
        <dbReference type="Proteomes" id="UP001458880"/>
    </source>
</evidence>
<dbReference type="EMBL" id="JASPKY010000413">
    <property type="protein sequence ID" value="KAK9701461.1"/>
    <property type="molecule type" value="Genomic_DNA"/>
</dbReference>